<name>A0A381XRQ7_9ZZZZ</name>
<protein>
    <recommendedName>
        <fullName evidence="1">Xylose isomerase-like TIM barrel domain-containing protein</fullName>
    </recommendedName>
</protein>
<dbReference type="EMBL" id="UINC01016037">
    <property type="protein sequence ID" value="SVA67091.1"/>
    <property type="molecule type" value="Genomic_DNA"/>
</dbReference>
<dbReference type="AlphaFoldDB" id="A0A381XRQ7"/>
<feature type="domain" description="Xylose isomerase-like TIM barrel" evidence="1">
    <location>
        <begin position="100"/>
        <end position="213"/>
    </location>
</feature>
<sequence length="215" mass="24066">MVERLISLASGVVPELDPIETFKVAIKTGYNAVGLMVIPERDLNSSTIKELTIMSKNENIKILDIEVLMLEPGDFNDDHLRILDLGGEIGAMNSLTVSNDSNINKTSEKFNKICNHARDCGIKSVFEFLMITKYRNLDDAINVLDLTESQNKGILIDTLHFQRANHKASDIKNYDKILFPYLQLCDGEVDLLNKKYEDYLDDALNGRSAPGEGSL</sequence>
<dbReference type="InterPro" id="IPR036237">
    <property type="entry name" value="Xyl_isomerase-like_sf"/>
</dbReference>
<evidence type="ECO:0000313" key="2">
    <source>
        <dbReference type="EMBL" id="SVA67091.1"/>
    </source>
</evidence>
<reference evidence="2" key="1">
    <citation type="submission" date="2018-05" db="EMBL/GenBank/DDBJ databases">
        <authorList>
            <person name="Lanie J.A."/>
            <person name="Ng W.-L."/>
            <person name="Kazmierczak K.M."/>
            <person name="Andrzejewski T.M."/>
            <person name="Davidsen T.M."/>
            <person name="Wayne K.J."/>
            <person name="Tettelin H."/>
            <person name="Glass J.I."/>
            <person name="Rusch D."/>
            <person name="Podicherti R."/>
            <person name="Tsui H.-C.T."/>
            <person name="Winkler M.E."/>
        </authorList>
    </citation>
    <scope>NUCLEOTIDE SEQUENCE</scope>
</reference>
<organism evidence="2">
    <name type="scientific">marine metagenome</name>
    <dbReference type="NCBI Taxonomy" id="408172"/>
    <lineage>
        <taxon>unclassified sequences</taxon>
        <taxon>metagenomes</taxon>
        <taxon>ecological metagenomes</taxon>
    </lineage>
</organism>
<dbReference type="SUPFAM" id="SSF51658">
    <property type="entry name" value="Xylose isomerase-like"/>
    <property type="match status" value="1"/>
</dbReference>
<dbReference type="InterPro" id="IPR013022">
    <property type="entry name" value="Xyl_isomerase-like_TIM-brl"/>
</dbReference>
<dbReference type="InterPro" id="IPR050312">
    <property type="entry name" value="IolE/XylAMocC-like"/>
</dbReference>
<evidence type="ECO:0000259" key="1">
    <source>
        <dbReference type="Pfam" id="PF01261"/>
    </source>
</evidence>
<feature type="non-terminal residue" evidence="2">
    <location>
        <position position="215"/>
    </location>
</feature>
<dbReference type="Gene3D" id="3.20.20.150">
    <property type="entry name" value="Divalent-metal-dependent TIM barrel enzymes"/>
    <property type="match status" value="1"/>
</dbReference>
<gene>
    <name evidence="2" type="ORF">METZ01_LOCUS119945</name>
</gene>
<dbReference type="Pfam" id="PF01261">
    <property type="entry name" value="AP_endonuc_2"/>
    <property type="match status" value="1"/>
</dbReference>
<proteinExistence type="predicted"/>
<dbReference type="PANTHER" id="PTHR12110">
    <property type="entry name" value="HYDROXYPYRUVATE ISOMERASE"/>
    <property type="match status" value="1"/>
</dbReference>
<accession>A0A381XRQ7</accession>
<dbReference type="PANTHER" id="PTHR12110:SF48">
    <property type="entry name" value="BLL3656 PROTEIN"/>
    <property type="match status" value="1"/>
</dbReference>